<dbReference type="Proteomes" id="UP001596417">
    <property type="component" value="Unassembled WGS sequence"/>
</dbReference>
<sequence length="139" mass="15730">MILDQGIILEYYLDDAYADDCERILHDLIEGNCEGDLSDFHLHGTIAIFNTYFKERAPDEIQDLIFSIVTASGLDLYHLSARDQVQICEIQRNSVLDFDDATLVHCIDVLDAETIITLDGDLDNYDGAIDFDVLHPADY</sequence>
<gene>
    <name evidence="1" type="ORF">ACFQL7_03370</name>
</gene>
<evidence type="ECO:0008006" key="3">
    <source>
        <dbReference type="Google" id="ProtNLM"/>
    </source>
</evidence>
<dbReference type="EMBL" id="JBHTAX010000001">
    <property type="protein sequence ID" value="MFC7188978.1"/>
    <property type="molecule type" value="Genomic_DNA"/>
</dbReference>
<dbReference type="AlphaFoldDB" id="A0ABD5YMV3"/>
<proteinExistence type="predicted"/>
<keyword evidence="2" id="KW-1185">Reference proteome</keyword>
<comment type="caution">
    <text evidence="1">The sequence shown here is derived from an EMBL/GenBank/DDBJ whole genome shotgun (WGS) entry which is preliminary data.</text>
</comment>
<dbReference type="InterPro" id="IPR029060">
    <property type="entry name" value="PIN-like_dom_sf"/>
</dbReference>
<dbReference type="RefSeq" id="WP_248904714.1">
    <property type="nucleotide sequence ID" value="NZ_CP109979.1"/>
</dbReference>
<dbReference type="GeneID" id="76198542"/>
<protein>
    <recommendedName>
        <fullName evidence="3">PIN domain-containing protein</fullName>
    </recommendedName>
</protein>
<accession>A0ABD5YMV3</accession>
<evidence type="ECO:0000313" key="2">
    <source>
        <dbReference type="Proteomes" id="UP001596417"/>
    </source>
</evidence>
<dbReference type="SUPFAM" id="SSF88723">
    <property type="entry name" value="PIN domain-like"/>
    <property type="match status" value="1"/>
</dbReference>
<name>A0ABD5YMV3_9EURY</name>
<evidence type="ECO:0000313" key="1">
    <source>
        <dbReference type="EMBL" id="MFC7188978.1"/>
    </source>
</evidence>
<reference evidence="1 2" key="1">
    <citation type="journal article" date="2019" name="Int. J. Syst. Evol. Microbiol.">
        <title>The Global Catalogue of Microorganisms (GCM) 10K type strain sequencing project: providing services to taxonomists for standard genome sequencing and annotation.</title>
        <authorList>
            <consortium name="The Broad Institute Genomics Platform"/>
            <consortium name="The Broad Institute Genome Sequencing Center for Infectious Disease"/>
            <person name="Wu L."/>
            <person name="Ma J."/>
        </authorList>
    </citation>
    <scope>NUCLEOTIDE SEQUENCE [LARGE SCALE GENOMIC DNA]</scope>
    <source>
        <strain evidence="1 2">RDMS1</strain>
    </source>
</reference>
<organism evidence="1 2">
    <name type="scientific">Halocatena marina</name>
    <dbReference type="NCBI Taxonomy" id="2934937"/>
    <lineage>
        <taxon>Archaea</taxon>
        <taxon>Methanobacteriati</taxon>
        <taxon>Methanobacteriota</taxon>
        <taxon>Stenosarchaea group</taxon>
        <taxon>Halobacteria</taxon>
        <taxon>Halobacteriales</taxon>
        <taxon>Natronomonadaceae</taxon>
        <taxon>Halocatena</taxon>
    </lineage>
</organism>